<evidence type="ECO:0000256" key="5">
    <source>
        <dbReference type="SAM" id="SignalP"/>
    </source>
</evidence>
<evidence type="ECO:0000313" key="7">
    <source>
        <dbReference type="EMBL" id="GIJ00684.1"/>
    </source>
</evidence>
<evidence type="ECO:0000256" key="1">
    <source>
        <dbReference type="ARBA" id="ARBA00022801"/>
    </source>
</evidence>
<dbReference type="InterPro" id="IPR001919">
    <property type="entry name" value="CBD2"/>
</dbReference>
<keyword evidence="5" id="KW-0732">Signal</keyword>
<feature type="region of interest" description="Disordered" evidence="4">
    <location>
        <begin position="138"/>
        <end position="173"/>
    </location>
</feature>
<dbReference type="SUPFAM" id="SSF51126">
    <property type="entry name" value="Pectin lyase-like"/>
    <property type="match status" value="1"/>
</dbReference>
<dbReference type="RefSeq" id="WP_275411410.1">
    <property type="nucleotide sequence ID" value="NZ_BAAAGJ010000024.1"/>
</dbReference>
<dbReference type="PROSITE" id="PS00561">
    <property type="entry name" value="CBM2_A"/>
    <property type="match status" value="1"/>
</dbReference>
<reference evidence="7" key="1">
    <citation type="submission" date="2021-01" db="EMBL/GenBank/DDBJ databases">
        <title>Whole genome shotgun sequence of Spirilliplanes yamanashiensis NBRC 15828.</title>
        <authorList>
            <person name="Komaki H."/>
            <person name="Tamura T."/>
        </authorList>
    </citation>
    <scope>NUCLEOTIDE SEQUENCE</scope>
    <source>
        <strain evidence="7">NBRC 15828</strain>
    </source>
</reference>
<dbReference type="GO" id="GO:0004553">
    <property type="term" value="F:hydrolase activity, hydrolyzing O-glycosyl compounds"/>
    <property type="evidence" value="ECO:0007669"/>
    <property type="project" value="InterPro"/>
</dbReference>
<feature type="compositionally biased region" description="Pro residues" evidence="4">
    <location>
        <begin position="138"/>
        <end position="171"/>
    </location>
</feature>
<dbReference type="SUPFAM" id="SSF49384">
    <property type="entry name" value="Carbohydrate-binding domain"/>
    <property type="match status" value="1"/>
</dbReference>
<name>A0A8J3Y3A8_9ACTN</name>
<dbReference type="EMBL" id="BOOY01000001">
    <property type="protein sequence ID" value="GIJ00684.1"/>
    <property type="molecule type" value="Genomic_DNA"/>
</dbReference>
<dbReference type="PROSITE" id="PS51318">
    <property type="entry name" value="TAT"/>
    <property type="match status" value="1"/>
</dbReference>
<keyword evidence="3" id="KW-0624">Polysaccharide degradation</keyword>
<feature type="domain" description="CBM2" evidence="6">
    <location>
        <begin position="30"/>
        <end position="137"/>
    </location>
</feature>
<sequence length="490" mass="49722">MIAPSLRRGALAVLLATAAGAAAVAVAPSAHAAQPVLTATFVRTSAWSSGYGADYVLTNRGDAPATGWTVEFDLPAGTRVTGSWSSVRTTTGDHHRFADAGWNGTVAPGASVSFGFNAAGLGTPLNCTVNGAPCAGGPPPPTTTAPTTRPPATPPATTAPPTTPPTGPPAGPVVDVRTAAQLEAAVAAARPGQTIRLAPGTYHGAFVARTVATAAQPVTVTGPATAILTNPEPAGSNPGCTVPAAGFDPGYGFWLYGAAHWRLTGFTVTGARKGIVVDASPHVTVDGVHVHTIGDEAVHFRRTSPDGIVRNSRIENTGVTQPQYGEGVYLGSANSNWPCYGTAGGPDRTDRVQVLNNRIGPDVRAEHIDIKEGTTGGVVRGNTFDGRGIAGQNSADSWVDAKGTGYLIEDNTGTFRAPGTFANGYETHHPTPGSGCGNVWRGNRSDLGGAGRWAVNVTSTSKCAGNLNVVYASNTVVNATGGLTNIAVTP</sequence>
<dbReference type="AlphaFoldDB" id="A0A8J3Y3A8"/>
<evidence type="ECO:0000256" key="4">
    <source>
        <dbReference type="SAM" id="MobiDB-lite"/>
    </source>
</evidence>
<dbReference type="InterPro" id="IPR018366">
    <property type="entry name" value="CBM2_CS"/>
</dbReference>
<dbReference type="SMART" id="SM00710">
    <property type="entry name" value="PbH1"/>
    <property type="match status" value="5"/>
</dbReference>
<accession>A0A8J3Y3A8</accession>
<dbReference type="GO" id="GO:0030247">
    <property type="term" value="F:polysaccharide binding"/>
    <property type="evidence" value="ECO:0007669"/>
    <property type="project" value="UniProtKB-UniRule"/>
</dbReference>
<feature type="chain" id="PRO_5035281435" description="CBM2 domain-containing protein" evidence="5">
    <location>
        <begin position="33"/>
        <end position="490"/>
    </location>
</feature>
<dbReference type="Pfam" id="PF00553">
    <property type="entry name" value="CBM_2"/>
    <property type="match status" value="1"/>
</dbReference>
<dbReference type="Proteomes" id="UP000652013">
    <property type="component" value="Unassembled WGS sequence"/>
</dbReference>
<evidence type="ECO:0000313" key="8">
    <source>
        <dbReference type="Proteomes" id="UP000652013"/>
    </source>
</evidence>
<dbReference type="InterPro" id="IPR011050">
    <property type="entry name" value="Pectin_lyase_fold/virulence"/>
</dbReference>
<keyword evidence="3" id="KW-0119">Carbohydrate metabolism</keyword>
<dbReference type="InterPro" id="IPR006311">
    <property type="entry name" value="TAT_signal"/>
</dbReference>
<keyword evidence="8" id="KW-1185">Reference proteome</keyword>
<keyword evidence="2" id="KW-0326">Glycosidase</keyword>
<dbReference type="InterPro" id="IPR012291">
    <property type="entry name" value="CBM2_carb-bd_dom_sf"/>
</dbReference>
<keyword evidence="1" id="KW-0378">Hydrolase</keyword>
<dbReference type="InterPro" id="IPR008965">
    <property type="entry name" value="CBM2/CBM3_carb-bd_dom_sf"/>
</dbReference>
<feature type="signal peptide" evidence="5">
    <location>
        <begin position="1"/>
        <end position="32"/>
    </location>
</feature>
<organism evidence="7 8">
    <name type="scientific">Spirilliplanes yamanashiensis</name>
    <dbReference type="NCBI Taxonomy" id="42233"/>
    <lineage>
        <taxon>Bacteria</taxon>
        <taxon>Bacillati</taxon>
        <taxon>Actinomycetota</taxon>
        <taxon>Actinomycetes</taxon>
        <taxon>Micromonosporales</taxon>
        <taxon>Micromonosporaceae</taxon>
        <taxon>Spirilliplanes</taxon>
    </lineage>
</organism>
<evidence type="ECO:0000256" key="2">
    <source>
        <dbReference type="ARBA" id="ARBA00023295"/>
    </source>
</evidence>
<dbReference type="SMART" id="SM00637">
    <property type="entry name" value="CBD_II"/>
    <property type="match status" value="1"/>
</dbReference>
<dbReference type="PROSITE" id="PS51173">
    <property type="entry name" value="CBM2"/>
    <property type="match status" value="1"/>
</dbReference>
<dbReference type="InterPro" id="IPR006626">
    <property type="entry name" value="PbH1"/>
</dbReference>
<protein>
    <recommendedName>
        <fullName evidence="6">CBM2 domain-containing protein</fullName>
    </recommendedName>
</protein>
<proteinExistence type="predicted"/>
<dbReference type="InterPro" id="IPR012334">
    <property type="entry name" value="Pectin_lyas_fold"/>
</dbReference>
<evidence type="ECO:0000259" key="6">
    <source>
        <dbReference type="PROSITE" id="PS51173"/>
    </source>
</evidence>
<dbReference type="Gene3D" id="2.160.20.10">
    <property type="entry name" value="Single-stranded right-handed beta-helix, Pectin lyase-like"/>
    <property type="match status" value="1"/>
</dbReference>
<gene>
    <name evidence="7" type="ORF">Sya03_00360</name>
</gene>
<dbReference type="Gene3D" id="2.60.40.290">
    <property type="match status" value="1"/>
</dbReference>
<evidence type="ECO:0000256" key="3">
    <source>
        <dbReference type="ARBA" id="ARBA00023326"/>
    </source>
</evidence>
<dbReference type="GO" id="GO:0000272">
    <property type="term" value="P:polysaccharide catabolic process"/>
    <property type="evidence" value="ECO:0007669"/>
    <property type="project" value="UniProtKB-KW"/>
</dbReference>
<comment type="caution">
    <text evidence="7">The sequence shown here is derived from an EMBL/GenBank/DDBJ whole genome shotgun (WGS) entry which is preliminary data.</text>
</comment>